<gene>
    <name evidence="1" type="ORF">APHACPA_1543</name>
</gene>
<protein>
    <submittedName>
        <fullName evidence="1">Uncharacterized protein</fullName>
    </submittedName>
</protein>
<accession>A0A0F3N6H1</accession>
<name>A0A0F3N6H1_RICAM</name>
<evidence type="ECO:0000313" key="2">
    <source>
        <dbReference type="Proteomes" id="UP000033556"/>
    </source>
</evidence>
<dbReference type="AlphaFoldDB" id="A0A0F3N6H1"/>
<dbReference type="PATRIC" id="fig|1359164.3.peg.1530"/>
<organism evidence="1 2">
    <name type="scientific">Rickettsia amblyommatis str. Ac/Pa</name>
    <dbReference type="NCBI Taxonomy" id="1359164"/>
    <lineage>
        <taxon>Bacteria</taxon>
        <taxon>Pseudomonadati</taxon>
        <taxon>Pseudomonadota</taxon>
        <taxon>Alphaproteobacteria</taxon>
        <taxon>Rickettsiales</taxon>
        <taxon>Rickettsiaceae</taxon>
        <taxon>Rickettsieae</taxon>
        <taxon>Rickettsia</taxon>
        <taxon>spotted fever group</taxon>
    </lineage>
</organism>
<comment type="caution">
    <text evidence="1">The sequence shown here is derived from an EMBL/GenBank/DDBJ whole genome shotgun (WGS) entry which is preliminary data.</text>
</comment>
<reference evidence="1 2" key="1">
    <citation type="submission" date="2015-01" db="EMBL/GenBank/DDBJ databases">
        <title>Genome Sequencing of Rickettsiales.</title>
        <authorList>
            <person name="Daugherty S.C."/>
            <person name="Su Q."/>
            <person name="Abolude K."/>
            <person name="Beier-Sexton M."/>
            <person name="Carlyon J.A."/>
            <person name="Carter R."/>
            <person name="Day N.P."/>
            <person name="Dumler S.J."/>
            <person name="Dyachenko V."/>
            <person name="Godinez A."/>
            <person name="Kurtti T.J."/>
            <person name="Lichay M."/>
            <person name="Mullins K.E."/>
            <person name="Ott S."/>
            <person name="Pappas-Brown V."/>
            <person name="Paris D.H."/>
            <person name="Patel P."/>
            <person name="Richards A.L."/>
            <person name="Sadzewicz L."/>
            <person name="Sears K."/>
            <person name="Seidman D."/>
            <person name="Sengamalay N."/>
            <person name="Stenos J."/>
            <person name="Tallon L.J."/>
            <person name="Vincent G."/>
            <person name="Fraser C.M."/>
            <person name="Munderloh U."/>
            <person name="Dunning-Hotopp J.C."/>
        </authorList>
    </citation>
    <scope>NUCLEOTIDE SEQUENCE [LARGE SCALE GENOMIC DNA]</scope>
    <source>
        <strain evidence="1 2">Ac/Pa</strain>
    </source>
</reference>
<evidence type="ECO:0000313" key="1">
    <source>
        <dbReference type="EMBL" id="KJV62514.1"/>
    </source>
</evidence>
<dbReference type="EMBL" id="LANR01000001">
    <property type="protein sequence ID" value="KJV62514.1"/>
    <property type="molecule type" value="Genomic_DNA"/>
</dbReference>
<proteinExistence type="predicted"/>
<sequence>MINKAGEIIVNKTKTEIRTRLVTNLAEHQHKMIRYSIR</sequence>
<keyword evidence="2" id="KW-1185">Reference proteome</keyword>
<dbReference type="Proteomes" id="UP000033556">
    <property type="component" value="Unassembled WGS sequence"/>
</dbReference>